<organism evidence="1">
    <name type="scientific">Arundo donax</name>
    <name type="common">Giant reed</name>
    <name type="synonym">Donax arundinaceus</name>
    <dbReference type="NCBI Taxonomy" id="35708"/>
    <lineage>
        <taxon>Eukaryota</taxon>
        <taxon>Viridiplantae</taxon>
        <taxon>Streptophyta</taxon>
        <taxon>Embryophyta</taxon>
        <taxon>Tracheophyta</taxon>
        <taxon>Spermatophyta</taxon>
        <taxon>Magnoliopsida</taxon>
        <taxon>Liliopsida</taxon>
        <taxon>Poales</taxon>
        <taxon>Poaceae</taxon>
        <taxon>PACMAD clade</taxon>
        <taxon>Arundinoideae</taxon>
        <taxon>Arundineae</taxon>
        <taxon>Arundo</taxon>
    </lineage>
</organism>
<sequence>MKSCREVGFNSFNHLWFPLRQYCQDGHLICVNSEHLPQF</sequence>
<evidence type="ECO:0000313" key="1">
    <source>
        <dbReference type="EMBL" id="JAE05242.1"/>
    </source>
</evidence>
<name>A0A0A9EYS5_ARUDO</name>
<proteinExistence type="predicted"/>
<dbReference type="EMBL" id="GBRH01192654">
    <property type="protein sequence ID" value="JAE05242.1"/>
    <property type="molecule type" value="Transcribed_RNA"/>
</dbReference>
<reference evidence="1" key="1">
    <citation type="submission" date="2014-09" db="EMBL/GenBank/DDBJ databases">
        <authorList>
            <person name="Magalhaes I.L.F."/>
            <person name="Oliveira U."/>
            <person name="Santos F.R."/>
            <person name="Vidigal T.H.D.A."/>
            <person name="Brescovit A.D."/>
            <person name="Santos A.J."/>
        </authorList>
    </citation>
    <scope>NUCLEOTIDE SEQUENCE</scope>
    <source>
        <tissue evidence="1">Shoot tissue taken approximately 20 cm above the soil surface</tissue>
    </source>
</reference>
<dbReference type="AlphaFoldDB" id="A0A0A9EYS5"/>
<protein>
    <submittedName>
        <fullName evidence="1">Uncharacterized protein</fullName>
    </submittedName>
</protein>
<accession>A0A0A9EYS5</accession>
<reference evidence="1" key="2">
    <citation type="journal article" date="2015" name="Data Brief">
        <title>Shoot transcriptome of the giant reed, Arundo donax.</title>
        <authorList>
            <person name="Barrero R.A."/>
            <person name="Guerrero F.D."/>
            <person name="Moolhuijzen P."/>
            <person name="Goolsby J.A."/>
            <person name="Tidwell J."/>
            <person name="Bellgard S.E."/>
            <person name="Bellgard M.I."/>
        </authorList>
    </citation>
    <scope>NUCLEOTIDE SEQUENCE</scope>
    <source>
        <tissue evidence="1">Shoot tissue taken approximately 20 cm above the soil surface</tissue>
    </source>
</reference>